<keyword evidence="3" id="KW-1185">Reference proteome</keyword>
<name>A0A2A2I8Z3_9GAMM</name>
<comment type="caution">
    <text evidence="2">The sequence shown here is derived from an EMBL/GenBank/DDBJ whole genome shotgun (WGS) entry which is preliminary data.</text>
</comment>
<proteinExistence type="predicted"/>
<reference evidence="2 3" key="1">
    <citation type="submission" date="2017-07" db="EMBL/GenBank/DDBJ databases">
        <title>Tamlnaduibacter salinus (Mi-7) genome sequencing.</title>
        <authorList>
            <person name="Verma A."/>
            <person name="Krishnamurthi S."/>
        </authorList>
    </citation>
    <scope>NUCLEOTIDE SEQUENCE [LARGE SCALE GENOMIC DNA]</scope>
    <source>
        <strain evidence="2 3">Mi-7</strain>
    </source>
</reference>
<organism evidence="2 3">
    <name type="scientific">Tamilnaduibacter salinus</name>
    <dbReference type="NCBI Taxonomy" id="1484056"/>
    <lineage>
        <taxon>Bacteria</taxon>
        <taxon>Pseudomonadati</taxon>
        <taxon>Pseudomonadota</taxon>
        <taxon>Gammaproteobacteria</taxon>
        <taxon>Pseudomonadales</taxon>
        <taxon>Marinobacteraceae</taxon>
        <taxon>Tamilnaduibacter</taxon>
    </lineage>
</organism>
<feature type="region of interest" description="Disordered" evidence="1">
    <location>
        <begin position="150"/>
        <end position="174"/>
    </location>
</feature>
<feature type="compositionally biased region" description="Polar residues" evidence="1">
    <location>
        <begin position="1"/>
        <end position="10"/>
    </location>
</feature>
<protein>
    <recommendedName>
        <fullName evidence="4">DUF3987 domain-containing protein</fullName>
    </recommendedName>
</protein>
<dbReference type="RefSeq" id="WP_095609466.1">
    <property type="nucleotide sequence ID" value="NZ_NMPM01000002.1"/>
</dbReference>
<dbReference type="InterPro" id="IPR025048">
    <property type="entry name" value="DUF3987"/>
</dbReference>
<evidence type="ECO:0000313" key="2">
    <source>
        <dbReference type="EMBL" id="PAV27533.1"/>
    </source>
</evidence>
<dbReference type="Pfam" id="PF13148">
    <property type="entry name" value="DUF3987"/>
    <property type="match status" value="1"/>
</dbReference>
<evidence type="ECO:0008006" key="4">
    <source>
        <dbReference type="Google" id="ProtNLM"/>
    </source>
</evidence>
<accession>A0A2A2I8Z3</accession>
<gene>
    <name evidence="2" type="ORF">CF392_00265</name>
</gene>
<dbReference type="AlphaFoldDB" id="A0A2A2I8Z3"/>
<evidence type="ECO:0000256" key="1">
    <source>
        <dbReference type="SAM" id="MobiDB-lite"/>
    </source>
</evidence>
<sequence>MDNTAMQNNPGHLVEPETPQPGDGLIIHDDQPIPLAERPESPAYPVEALGNVLGEAAKSLSREIQTPLGMAGQSVLAAASLAVQGQRDVSRGRIGAGPVSLFCLTIAESGERKSTLDKLALKPIREYEAELRERNHDEWIEYRAARDAWKEQRKSVESQGKSESKSMDSNQRDRLAARLAEVDADEPAPPKRPTLTFDEPTAEGVWRHLQEGQPIAGLFSDEGAGFFGGHGMNEDNRARTITMLSRLWDGSTITRTRGTAGESGQLTNRRLSAHLMMQPVIAAQIMADPVLMKQGFLARFLVSQEPPRVGHRFLGDGDLSGKPGDDPAIRRYWDTLSRLICQRLPLDESDQLEPALMTMDREARDAWQSLHNAIEEQLRPDGAYHDVKEFASKAAENAARIAAILACVEGAEELREGHVERAGELIGYYLESMRVRTEEASQSADEYKARDLLNWINEHGGQLTAEQFKQLPSPMRKAAEARRLLSLLVAHGYVTVIRQSAQGKPSAWQIREVSHGV</sequence>
<dbReference type="EMBL" id="NMPM01000002">
    <property type="protein sequence ID" value="PAV27533.1"/>
    <property type="molecule type" value="Genomic_DNA"/>
</dbReference>
<evidence type="ECO:0000313" key="3">
    <source>
        <dbReference type="Proteomes" id="UP000218332"/>
    </source>
</evidence>
<dbReference type="Proteomes" id="UP000218332">
    <property type="component" value="Unassembled WGS sequence"/>
</dbReference>
<feature type="region of interest" description="Disordered" evidence="1">
    <location>
        <begin position="1"/>
        <end position="23"/>
    </location>
</feature>